<accession>A0ABQ9GZU7</accession>
<keyword evidence="2" id="KW-1185">Reference proteome</keyword>
<gene>
    <name evidence="1" type="ORF">PR048_021995</name>
</gene>
<evidence type="ECO:0000313" key="2">
    <source>
        <dbReference type="Proteomes" id="UP001159363"/>
    </source>
</evidence>
<proteinExistence type="predicted"/>
<name>A0ABQ9GZU7_9NEOP</name>
<sequence>MLGEKESELAAAEGTYAYHTVTRNHTFRSMEFTTKFIQAIFEPKFTCARTKVEPYDISKLESVIRKVNFLSVMSAASNHKYIQIFCVTHAIF</sequence>
<comment type="caution">
    <text evidence="1">The sequence shown here is derived from an EMBL/GenBank/DDBJ whole genome shotgun (WGS) entry which is preliminary data.</text>
</comment>
<protein>
    <submittedName>
        <fullName evidence="1">Uncharacterized protein</fullName>
    </submittedName>
</protein>
<evidence type="ECO:0000313" key="1">
    <source>
        <dbReference type="EMBL" id="KAJ8877540.1"/>
    </source>
</evidence>
<reference evidence="1 2" key="1">
    <citation type="submission" date="2023-02" db="EMBL/GenBank/DDBJ databases">
        <title>LHISI_Scaffold_Assembly.</title>
        <authorList>
            <person name="Stuart O.P."/>
            <person name="Cleave R."/>
            <person name="Magrath M.J.L."/>
            <person name="Mikheyev A.S."/>
        </authorList>
    </citation>
    <scope>NUCLEOTIDE SEQUENCE [LARGE SCALE GENOMIC DNA]</scope>
    <source>
        <strain evidence="1">Daus_M_001</strain>
        <tissue evidence="1">Leg muscle</tissue>
    </source>
</reference>
<organism evidence="1 2">
    <name type="scientific">Dryococelus australis</name>
    <dbReference type="NCBI Taxonomy" id="614101"/>
    <lineage>
        <taxon>Eukaryota</taxon>
        <taxon>Metazoa</taxon>
        <taxon>Ecdysozoa</taxon>
        <taxon>Arthropoda</taxon>
        <taxon>Hexapoda</taxon>
        <taxon>Insecta</taxon>
        <taxon>Pterygota</taxon>
        <taxon>Neoptera</taxon>
        <taxon>Polyneoptera</taxon>
        <taxon>Phasmatodea</taxon>
        <taxon>Verophasmatodea</taxon>
        <taxon>Anareolatae</taxon>
        <taxon>Phasmatidae</taxon>
        <taxon>Eurycanthinae</taxon>
        <taxon>Dryococelus</taxon>
    </lineage>
</organism>
<dbReference type="EMBL" id="JARBHB010000008">
    <property type="protein sequence ID" value="KAJ8877540.1"/>
    <property type="molecule type" value="Genomic_DNA"/>
</dbReference>
<dbReference type="Proteomes" id="UP001159363">
    <property type="component" value="Chromosome 7"/>
</dbReference>